<dbReference type="EMBL" id="HQ006034">
    <property type="protein sequence ID" value="ADV40324.1"/>
    <property type="molecule type" value="mRNA"/>
</dbReference>
<feature type="region of interest" description="Disordered" evidence="1">
    <location>
        <begin position="204"/>
        <end position="248"/>
    </location>
</feature>
<proteinExistence type="evidence at transcript level"/>
<sequence>HEGNMKISEVFSDMRIPEDDILLNFLWFLANNLTFQDIVDIGLSDFEPITRIQSSLQQYLRDNVFHSENPQPADYRRIAEKISNDYYEEMKDFAILLFIPYRNIENYVRGFSTLIAVNTCNLFHTMLTSTEGSPSYGEKVIKVCQEIFEKFLDLNAMYTNNDAPCLERLLRRQFEPLINRIDMPYQSAVRVLILSSLYRLTSATRRTQQPTTESSQSVASSSSNTTEPKEKKEESQLPSSVTAPSFNISARPRGYFTDSIRLEALRPNGEQTENGTASPLSSTLARIAEHTSVLLRENNINTDPATGITEVLIRPESWHRTIPQDWVPIIT</sequence>
<reference evidence="2" key="1">
    <citation type="submission" date="2010-07" db="EMBL/GenBank/DDBJ databases">
        <title>Identification of Proteins Involved in Black Widow Spider Wrapping Silk Fibers.</title>
        <authorList>
            <person name="Nguyen A."/>
            <person name="Verduzco A."/>
            <person name="Vierra C."/>
        </authorList>
    </citation>
    <scope>NUCLEOTIDE SEQUENCE</scope>
</reference>
<feature type="non-terminal residue" evidence="2">
    <location>
        <position position="1"/>
    </location>
</feature>
<dbReference type="AlphaFoldDB" id="E7D1T0"/>
<organism evidence="2">
    <name type="scientific">Latrodectus hesperus</name>
    <name type="common">Western black widow spider</name>
    <dbReference type="NCBI Taxonomy" id="256737"/>
    <lineage>
        <taxon>Eukaryota</taxon>
        <taxon>Metazoa</taxon>
        <taxon>Ecdysozoa</taxon>
        <taxon>Arthropoda</taxon>
        <taxon>Chelicerata</taxon>
        <taxon>Arachnida</taxon>
        <taxon>Araneae</taxon>
        <taxon>Araneomorphae</taxon>
        <taxon>Entelegynae</taxon>
        <taxon>Araneoidea</taxon>
        <taxon>Theridiidae</taxon>
        <taxon>Latrodectus</taxon>
    </lineage>
</organism>
<evidence type="ECO:0000256" key="1">
    <source>
        <dbReference type="SAM" id="MobiDB-lite"/>
    </source>
</evidence>
<feature type="non-terminal residue" evidence="2">
    <location>
        <position position="331"/>
    </location>
</feature>
<feature type="compositionally biased region" description="Low complexity" evidence="1">
    <location>
        <begin position="211"/>
        <end position="226"/>
    </location>
</feature>
<evidence type="ECO:0000313" key="2">
    <source>
        <dbReference type="EMBL" id="ADV40324.1"/>
    </source>
</evidence>
<name>E7D1T0_LATHE</name>
<protein>
    <submittedName>
        <fullName evidence="2">Uncharacterized protein</fullName>
    </submittedName>
</protein>
<accession>E7D1T0</accession>
<feature type="compositionally biased region" description="Polar residues" evidence="1">
    <location>
        <begin position="236"/>
        <end position="248"/>
    </location>
</feature>